<reference evidence="13 14" key="1">
    <citation type="submission" date="2020-01" db="EMBL/GenBank/DDBJ databases">
        <title>Genome analysis of Anaerocolumna sp. CBA3638.</title>
        <authorList>
            <person name="Kim J."/>
            <person name="Roh S.W."/>
        </authorList>
    </citation>
    <scope>NUCLEOTIDE SEQUENCE [LARGE SCALE GENOMIC DNA]</scope>
    <source>
        <strain evidence="13 14">CBA3638</strain>
    </source>
</reference>
<dbReference type="RefSeq" id="WP_161837124.1">
    <property type="nucleotide sequence ID" value="NZ_CP048000.1"/>
</dbReference>
<comment type="similarity">
    <text evidence="1 10 11">Belongs to the TRAFAC class TrmE-Era-EngA-EngB-Septin-like GTPase superfamily. TrmE GTPase family.</text>
</comment>
<keyword evidence="5 10" id="KW-0547">Nucleotide-binding</keyword>
<feature type="binding site" evidence="10">
    <location>
        <begin position="231"/>
        <end position="236"/>
    </location>
    <ligand>
        <name>GTP</name>
        <dbReference type="ChEBI" id="CHEBI:37565"/>
    </ligand>
</feature>
<evidence type="ECO:0000313" key="13">
    <source>
        <dbReference type="EMBL" id="QHQ60288.1"/>
    </source>
</evidence>
<dbReference type="EMBL" id="CP048000">
    <property type="protein sequence ID" value="QHQ60288.1"/>
    <property type="molecule type" value="Genomic_DNA"/>
</dbReference>
<feature type="binding site" evidence="10">
    <location>
        <begin position="275"/>
        <end position="278"/>
    </location>
    <ligand>
        <name>GTP</name>
        <dbReference type="ChEBI" id="CHEBI:37565"/>
    </ligand>
</feature>
<dbReference type="InterPro" id="IPR031168">
    <property type="entry name" value="G_TrmE"/>
</dbReference>
<dbReference type="FunFam" id="3.30.1360.120:FF:000003">
    <property type="entry name" value="tRNA modification GTPase MnmE"/>
    <property type="match status" value="1"/>
</dbReference>
<evidence type="ECO:0000256" key="5">
    <source>
        <dbReference type="ARBA" id="ARBA00022741"/>
    </source>
</evidence>
<dbReference type="EC" id="3.6.-.-" evidence="10"/>
<feature type="binding site" evidence="10">
    <location>
        <position position="125"/>
    </location>
    <ligand>
        <name>(6S)-5-formyl-5,6,7,8-tetrahydrofolate</name>
        <dbReference type="ChEBI" id="CHEBI:57457"/>
    </ligand>
</feature>
<evidence type="ECO:0000256" key="8">
    <source>
        <dbReference type="ARBA" id="ARBA00022958"/>
    </source>
</evidence>
<dbReference type="Gene3D" id="3.30.1360.120">
    <property type="entry name" value="Probable tRNA modification gtpase trme, domain 1"/>
    <property type="match status" value="1"/>
</dbReference>
<dbReference type="GO" id="GO:0046872">
    <property type="term" value="F:metal ion binding"/>
    <property type="evidence" value="ECO:0007669"/>
    <property type="project" value="UniProtKB-KW"/>
</dbReference>
<dbReference type="Pfam" id="PF01926">
    <property type="entry name" value="MMR_HSR1"/>
    <property type="match status" value="1"/>
</dbReference>
<dbReference type="InterPro" id="IPR025867">
    <property type="entry name" value="MnmE_helical"/>
</dbReference>
<dbReference type="HAMAP" id="MF_00379">
    <property type="entry name" value="GTPase_MnmE"/>
    <property type="match status" value="1"/>
</dbReference>
<dbReference type="CDD" id="cd14858">
    <property type="entry name" value="TrmE_N"/>
    <property type="match status" value="1"/>
</dbReference>
<keyword evidence="4 10" id="KW-0479">Metal-binding</keyword>
<feature type="binding site" evidence="10">
    <location>
        <position position="250"/>
    </location>
    <ligand>
        <name>K(+)</name>
        <dbReference type="ChEBI" id="CHEBI:29103"/>
    </ligand>
</feature>
<keyword evidence="14" id="KW-1185">Reference proteome</keyword>
<dbReference type="PANTHER" id="PTHR42714:SF2">
    <property type="entry name" value="TRNA MODIFICATION GTPASE GTPBP3, MITOCHONDRIAL"/>
    <property type="match status" value="1"/>
</dbReference>
<dbReference type="SUPFAM" id="SSF52540">
    <property type="entry name" value="P-loop containing nucleoside triphosphate hydrolases"/>
    <property type="match status" value="1"/>
</dbReference>
<feature type="binding site" evidence="10">
    <location>
        <position position="235"/>
    </location>
    <ligand>
        <name>Mg(2+)</name>
        <dbReference type="ChEBI" id="CHEBI:18420"/>
    </ligand>
</feature>
<dbReference type="GO" id="GO:0005525">
    <property type="term" value="F:GTP binding"/>
    <property type="evidence" value="ECO:0007669"/>
    <property type="project" value="UniProtKB-UniRule"/>
</dbReference>
<evidence type="ECO:0000256" key="3">
    <source>
        <dbReference type="ARBA" id="ARBA00022694"/>
    </source>
</evidence>
<keyword evidence="7 10" id="KW-0460">Magnesium</keyword>
<feature type="binding site" evidence="10">
    <location>
        <position position="231"/>
    </location>
    <ligand>
        <name>K(+)</name>
        <dbReference type="ChEBI" id="CHEBI:29103"/>
    </ligand>
</feature>
<dbReference type="Proteomes" id="UP000464314">
    <property type="component" value="Chromosome"/>
</dbReference>
<dbReference type="Gene3D" id="1.20.120.430">
    <property type="entry name" value="tRNA modification GTPase MnmE domain 2"/>
    <property type="match status" value="1"/>
</dbReference>
<evidence type="ECO:0000256" key="1">
    <source>
        <dbReference type="ARBA" id="ARBA00011043"/>
    </source>
</evidence>
<evidence type="ECO:0000256" key="4">
    <source>
        <dbReference type="ARBA" id="ARBA00022723"/>
    </source>
</evidence>
<dbReference type="InterPro" id="IPR006073">
    <property type="entry name" value="GTP-bd"/>
</dbReference>
<dbReference type="InterPro" id="IPR027266">
    <property type="entry name" value="TrmE/GcvT-like"/>
</dbReference>
<dbReference type="PROSITE" id="PS51709">
    <property type="entry name" value="G_TRME"/>
    <property type="match status" value="1"/>
</dbReference>
<dbReference type="NCBIfam" id="TIGR00231">
    <property type="entry name" value="small_GTP"/>
    <property type="match status" value="1"/>
</dbReference>
<dbReference type="InterPro" id="IPR027417">
    <property type="entry name" value="P-loop_NTPase"/>
</dbReference>
<accession>A0A6P1TLV8</accession>
<dbReference type="Pfam" id="PF10396">
    <property type="entry name" value="TrmE_N"/>
    <property type="match status" value="1"/>
</dbReference>
<comment type="subcellular location">
    <subcellularLocation>
        <location evidence="10">Cytoplasm</location>
    </subcellularLocation>
</comment>
<dbReference type="Pfam" id="PF12631">
    <property type="entry name" value="MnmE_helical"/>
    <property type="match status" value="1"/>
</dbReference>
<comment type="subunit">
    <text evidence="10">Homodimer. Heterotetramer of two MnmE and two MnmG subunits.</text>
</comment>
<keyword evidence="8 10" id="KW-0630">Potassium</keyword>
<organism evidence="13 14">
    <name type="scientific">Anaerocolumna sedimenticola</name>
    <dbReference type="NCBI Taxonomy" id="2696063"/>
    <lineage>
        <taxon>Bacteria</taxon>
        <taxon>Bacillati</taxon>
        <taxon>Bacillota</taxon>
        <taxon>Clostridia</taxon>
        <taxon>Lachnospirales</taxon>
        <taxon>Lachnospiraceae</taxon>
        <taxon>Anaerocolumna</taxon>
    </lineage>
</organism>
<evidence type="ECO:0000256" key="6">
    <source>
        <dbReference type="ARBA" id="ARBA00022801"/>
    </source>
</evidence>
<dbReference type="InterPro" id="IPR005225">
    <property type="entry name" value="Small_GTP-bd"/>
</dbReference>
<dbReference type="PANTHER" id="PTHR42714">
    <property type="entry name" value="TRNA MODIFICATION GTPASE GTPBP3"/>
    <property type="match status" value="1"/>
</dbReference>
<dbReference type="InterPro" id="IPR018948">
    <property type="entry name" value="GTP-bd_TrmE_N"/>
</dbReference>
<dbReference type="AlphaFoldDB" id="A0A6P1TLV8"/>
<feature type="binding site" evidence="10">
    <location>
        <position position="252"/>
    </location>
    <ligand>
        <name>K(+)</name>
        <dbReference type="ChEBI" id="CHEBI:29103"/>
    </ligand>
</feature>
<dbReference type="GO" id="GO:0002098">
    <property type="term" value="P:tRNA wobble uridine modification"/>
    <property type="evidence" value="ECO:0007669"/>
    <property type="project" value="TreeGrafter"/>
</dbReference>
<dbReference type="GO" id="GO:0030488">
    <property type="term" value="P:tRNA methylation"/>
    <property type="evidence" value="ECO:0007669"/>
    <property type="project" value="TreeGrafter"/>
</dbReference>
<comment type="cofactor">
    <cofactor evidence="10">
        <name>K(+)</name>
        <dbReference type="ChEBI" id="CHEBI:29103"/>
    </cofactor>
    <text evidence="10">Binds 1 potassium ion per subunit.</text>
</comment>
<proteinExistence type="inferred from homology"/>
<name>A0A6P1TLV8_9FIRM</name>
<feature type="binding site" evidence="10">
    <location>
        <position position="22"/>
    </location>
    <ligand>
        <name>(6S)-5-formyl-5,6,7,8-tetrahydrofolate</name>
        <dbReference type="ChEBI" id="CHEBI:57457"/>
    </ligand>
</feature>
<gene>
    <name evidence="10 13" type="primary">mnmE</name>
    <name evidence="10" type="synonym">trmE</name>
    <name evidence="13" type="ORF">Ana3638_05465</name>
</gene>
<protein>
    <recommendedName>
        <fullName evidence="10">tRNA modification GTPase MnmE</fullName>
        <ecNumber evidence="10">3.6.-.-</ecNumber>
    </recommendedName>
</protein>
<feature type="binding site" evidence="10">
    <location>
        <position position="86"/>
    </location>
    <ligand>
        <name>(6S)-5-formyl-5,6,7,8-tetrahydrofolate</name>
        <dbReference type="ChEBI" id="CHEBI:57457"/>
    </ligand>
</feature>
<dbReference type="FunFam" id="3.40.50.300:FF:000494">
    <property type="entry name" value="tRNA modification GTPase MnmE"/>
    <property type="match status" value="1"/>
</dbReference>
<dbReference type="GO" id="GO:0005829">
    <property type="term" value="C:cytosol"/>
    <property type="evidence" value="ECO:0007669"/>
    <property type="project" value="TreeGrafter"/>
</dbReference>
<feature type="domain" description="TrmE-type G" evidence="12">
    <location>
        <begin position="221"/>
        <end position="379"/>
    </location>
</feature>
<evidence type="ECO:0000256" key="11">
    <source>
        <dbReference type="RuleBase" id="RU003313"/>
    </source>
</evidence>
<feature type="binding site" evidence="10">
    <location>
        <begin position="250"/>
        <end position="256"/>
    </location>
    <ligand>
        <name>GTP</name>
        <dbReference type="ChEBI" id="CHEBI:37565"/>
    </ligand>
</feature>
<dbReference type="KEGG" id="anr:Ana3638_05465"/>
<comment type="caution">
    <text evidence="10">Lacks conserved residue(s) required for the propagation of feature annotation.</text>
</comment>
<comment type="function">
    <text evidence="10">Exhibits a very high intrinsic GTPase hydrolysis rate. Involved in the addition of a carboxymethylaminomethyl (cmnm) group at the wobble position (U34) of certain tRNAs, forming tRNA-cmnm(5)s(2)U34.</text>
</comment>
<dbReference type="Gene3D" id="3.40.50.300">
    <property type="entry name" value="P-loop containing nucleotide triphosphate hydrolases"/>
    <property type="match status" value="1"/>
</dbReference>
<evidence type="ECO:0000256" key="2">
    <source>
        <dbReference type="ARBA" id="ARBA00022490"/>
    </source>
</evidence>
<keyword evidence="9 10" id="KW-0342">GTP-binding</keyword>
<evidence type="ECO:0000256" key="9">
    <source>
        <dbReference type="ARBA" id="ARBA00023134"/>
    </source>
</evidence>
<feature type="binding site" evidence="10">
    <location>
        <position position="255"/>
    </location>
    <ligand>
        <name>K(+)</name>
        <dbReference type="ChEBI" id="CHEBI:29103"/>
    </ligand>
</feature>
<evidence type="ECO:0000259" key="12">
    <source>
        <dbReference type="PROSITE" id="PS51709"/>
    </source>
</evidence>
<keyword evidence="2 10" id="KW-0963">Cytoplasm</keyword>
<feature type="binding site" evidence="10">
    <location>
        <position position="458"/>
    </location>
    <ligand>
        <name>(6S)-5-formyl-5,6,7,8-tetrahydrofolate</name>
        <dbReference type="ChEBI" id="CHEBI:57457"/>
    </ligand>
</feature>
<evidence type="ECO:0000313" key="14">
    <source>
        <dbReference type="Proteomes" id="UP000464314"/>
    </source>
</evidence>
<evidence type="ECO:0000256" key="10">
    <source>
        <dbReference type="HAMAP-Rule" id="MF_00379"/>
    </source>
</evidence>
<sequence length="458" mass="50774">MNKDTIAAIATAMNNAGISIIRISGDDALSIMDKIYKSKSGDKKISKMPSHTIHYGFIVDDEVIIDEVMILIMKGPKSYTKEDVIEIDCHGGIVVTKRILEAVIKNGARIAEPGEFTKRAFLNGRIDLSQAEAVSDIINAKNEFALKNSINQLRGNVLNKIKVIRDGLIHDLAFIEAALDDPEHISLEGFGDELNSHIDDNLKELKILLKSSENGRFLKEGIKTVIIGKPNAGKSSLLNILVGTDRAIVTEIAGTTRDTLEETIQLGNITLNIIDTAGIRTTEDIIEKIGVDKAKKSALDADLVIYVIDASRNLDENDKEIINLITDKKAVILFNKSDLDVIINPKEIETLTGKDVISISAKENQGIDLLEKWIIDQFFRGQLNFNDEIYITNMRQKEAIAGSIESLEMVKKSIEDQMPEDFYSIDIMHAYELLGSIIGEAVDEDLVNTIFREFCMGK</sequence>
<keyword evidence="6 10" id="KW-0378">Hydrolase</keyword>
<dbReference type="InterPro" id="IPR027368">
    <property type="entry name" value="MnmE_dom2"/>
</dbReference>
<dbReference type="NCBIfam" id="TIGR00450">
    <property type="entry name" value="mnmE_trmE_thdF"/>
    <property type="match status" value="1"/>
</dbReference>
<evidence type="ECO:0000256" key="7">
    <source>
        <dbReference type="ARBA" id="ARBA00022842"/>
    </source>
</evidence>
<dbReference type="InterPro" id="IPR004520">
    <property type="entry name" value="GTPase_MnmE"/>
</dbReference>
<feature type="binding site" evidence="10">
    <location>
        <position position="256"/>
    </location>
    <ligand>
        <name>Mg(2+)</name>
        <dbReference type="ChEBI" id="CHEBI:18420"/>
    </ligand>
</feature>
<dbReference type="CDD" id="cd04164">
    <property type="entry name" value="trmE"/>
    <property type="match status" value="1"/>
</dbReference>
<dbReference type="GO" id="GO:0003924">
    <property type="term" value="F:GTPase activity"/>
    <property type="evidence" value="ECO:0007669"/>
    <property type="project" value="UniProtKB-UniRule"/>
</dbReference>
<keyword evidence="3 10" id="KW-0819">tRNA processing</keyword>
<dbReference type="GO" id="GO:0042802">
    <property type="term" value="F:identical protein binding"/>
    <property type="evidence" value="ECO:0007669"/>
    <property type="project" value="UniProtKB-ARBA"/>
</dbReference>